<dbReference type="Pfam" id="PF03767">
    <property type="entry name" value="Acid_phosphat_B"/>
    <property type="match status" value="2"/>
</dbReference>
<organism evidence="3 4">
    <name type="scientific">Streptomyces pristinaespiralis (strain ATCC 25486 / DSM 40338 / CBS 914.69 / JCM 4507 / KCC S-0507 / NBRC 13074 / NRRL 2958 / 5647)</name>
    <dbReference type="NCBI Taxonomy" id="457429"/>
    <lineage>
        <taxon>Bacteria</taxon>
        <taxon>Bacillati</taxon>
        <taxon>Actinomycetota</taxon>
        <taxon>Actinomycetes</taxon>
        <taxon>Kitasatosporales</taxon>
        <taxon>Streptomycetaceae</taxon>
        <taxon>Streptomyces</taxon>
    </lineage>
</organism>
<gene>
    <name evidence="3" type="ORF">SSDG_04821</name>
</gene>
<dbReference type="EMBL" id="CM000950">
    <property type="protein sequence ID" value="EDY66491.1"/>
    <property type="molecule type" value="Genomic_DNA"/>
</dbReference>
<dbReference type="Gene3D" id="3.40.50.1000">
    <property type="entry name" value="HAD superfamily/HAD-like"/>
    <property type="match status" value="1"/>
</dbReference>
<evidence type="ECO:0000313" key="4">
    <source>
        <dbReference type="Proteomes" id="UP000002805"/>
    </source>
</evidence>
<accession>B5HI30</accession>
<dbReference type="InterPro" id="IPR023214">
    <property type="entry name" value="HAD_sf"/>
</dbReference>
<proteinExistence type="predicted"/>
<keyword evidence="4" id="KW-1185">Reference proteome</keyword>
<evidence type="ECO:0000256" key="2">
    <source>
        <dbReference type="SAM" id="MobiDB-lite"/>
    </source>
</evidence>
<feature type="compositionally biased region" description="Basic and acidic residues" evidence="2">
    <location>
        <begin position="1"/>
        <end position="10"/>
    </location>
</feature>
<evidence type="ECO:0000313" key="3">
    <source>
        <dbReference type="EMBL" id="EDY66491.1"/>
    </source>
</evidence>
<reference evidence="4" key="2">
    <citation type="submission" date="2009-10" db="EMBL/GenBank/DDBJ databases">
        <title>The genome sequence of Streptomyces pristinaespiralis strain ATCC 25486.</title>
        <authorList>
            <consortium name="The Broad Institute Genome Sequencing Platform"/>
            <consortium name="Broad Institute Microbial Sequencing Center"/>
            <person name="Fischbach M."/>
            <person name="Godfrey P."/>
            <person name="Ward D."/>
            <person name="Young S."/>
            <person name="Zeng Q."/>
            <person name="Koehrsen M."/>
            <person name="Alvarado L."/>
            <person name="Berlin A.M."/>
            <person name="Bochicchio J."/>
            <person name="Borenstein D."/>
            <person name="Chapman S.B."/>
            <person name="Chen Z."/>
            <person name="Engels R."/>
            <person name="Freedman E."/>
            <person name="Gellesch M."/>
            <person name="Goldberg J."/>
            <person name="Griggs A."/>
            <person name="Gujja S."/>
            <person name="Heilman E.R."/>
            <person name="Heiman D.I."/>
            <person name="Hepburn T.A."/>
            <person name="Howarth C."/>
            <person name="Jen D."/>
            <person name="Larson L."/>
            <person name="Lewis B."/>
            <person name="Mehta T."/>
            <person name="Park D."/>
            <person name="Pearson M."/>
            <person name="Richards J."/>
            <person name="Roberts A."/>
            <person name="Saif S."/>
            <person name="Shea T.D."/>
            <person name="Shenoy N."/>
            <person name="Sisk P."/>
            <person name="Stolte C."/>
            <person name="Sykes S.N."/>
            <person name="Thomson T."/>
            <person name="Walk T."/>
            <person name="White J."/>
            <person name="Yandava C."/>
            <person name="Straight P."/>
            <person name="Clardy J."/>
            <person name="Hung D."/>
            <person name="Kolter R."/>
            <person name="Mekalanos J."/>
            <person name="Walker S."/>
            <person name="Walsh C.T."/>
            <person name="Wieland-Brown L.C."/>
            <person name="Haas B."/>
            <person name="Nusbaum C."/>
            <person name="Birren B."/>
        </authorList>
    </citation>
    <scope>NUCLEOTIDE SEQUENCE [LARGE SCALE GENOMIC DNA]</scope>
    <source>
        <strain evidence="4">ATCC 25486 / DSM 40338 / CBS 914.69 / JCM 4507 / NBRC 13074 / NRRL 2958 / 5647</strain>
    </source>
</reference>
<feature type="region of interest" description="Disordered" evidence="2">
    <location>
        <begin position="1"/>
        <end position="25"/>
    </location>
</feature>
<protein>
    <recommendedName>
        <fullName evidence="5">Hydrolase</fullName>
    </recommendedName>
</protein>
<dbReference type="PANTHER" id="PTHR31284">
    <property type="entry name" value="ACID PHOSPHATASE-LIKE PROTEIN"/>
    <property type="match status" value="1"/>
</dbReference>
<keyword evidence="1" id="KW-0732">Signal</keyword>
<dbReference type="PANTHER" id="PTHR31284:SF10">
    <property type="entry name" value="ACID PHOSPHATASE-LIKE PROTEIN"/>
    <property type="match status" value="1"/>
</dbReference>
<evidence type="ECO:0000256" key="1">
    <source>
        <dbReference type="ARBA" id="ARBA00022729"/>
    </source>
</evidence>
<evidence type="ECO:0008006" key="5">
    <source>
        <dbReference type="Google" id="ProtNLM"/>
    </source>
</evidence>
<dbReference type="Proteomes" id="UP000002805">
    <property type="component" value="Chromosome"/>
</dbReference>
<sequence>MPSIIKREHVNPFVRPGPNGLPELPRHPGEPPMHARIWTVRATATAAALTFVAALPVASAHADTTQAATTAQTLSVDYDTWLRDVAAVVAEARPYIEQRTADASGEKQAIVLDIDNTSLETHFHPFWKLPTPAIQEMRELARYADSRGVAVFFVTARPGIIHSLTDWNLKQTGYPVDGLYVRDLPDLFGEVSAYKTEKRAEIEAKGYTIIANIGNNTTDLVGGHAERTFKLPDYDGQLS</sequence>
<reference evidence="4" key="1">
    <citation type="submission" date="2008-02" db="EMBL/GenBank/DDBJ databases">
        <authorList>
            <consortium name="The Broad Institute Genome Sequencing Platform"/>
            <person name="Fischbach M."/>
            <person name="Ward D."/>
            <person name="Young S."/>
            <person name="Jaffe D."/>
            <person name="Gnerre S."/>
            <person name="Berlin A."/>
            <person name="Heiman D."/>
            <person name="Hepburn T."/>
            <person name="Sykes S."/>
            <person name="Alvarado L."/>
            <person name="Kodira C.D."/>
            <person name="Straight P."/>
            <person name="Clardy J."/>
            <person name="Hung D."/>
            <person name="Kolter R."/>
            <person name="Mekalanos J."/>
            <person name="Walker S."/>
            <person name="Walsh C.T."/>
            <person name="Lander E."/>
            <person name="Galagan J."/>
            <person name="Nusbaum C."/>
            <person name="Birren B."/>
        </authorList>
    </citation>
    <scope>NUCLEOTIDE SEQUENCE [LARGE SCALE GENOMIC DNA]</scope>
    <source>
        <strain evidence="4">ATCC 25486 / DSM 40338 / CBS 914.69 / JCM 4507 / NBRC 13074 / NRRL 2958 / 5647</strain>
    </source>
</reference>
<dbReference type="InterPro" id="IPR005519">
    <property type="entry name" value="Acid_phosphat_B-like"/>
</dbReference>
<dbReference type="SUPFAM" id="SSF56784">
    <property type="entry name" value="HAD-like"/>
    <property type="match status" value="1"/>
</dbReference>
<dbReference type="eggNOG" id="COG2503">
    <property type="taxonomic scope" value="Bacteria"/>
</dbReference>
<dbReference type="HOGENOM" id="CLU_105429_0_0_11"/>
<name>B5HI30_STRE2</name>
<dbReference type="InterPro" id="IPR036412">
    <property type="entry name" value="HAD-like_sf"/>
</dbReference>
<dbReference type="AlphaFoldDB" id="B5HI30"/>